<name>A0AA36MQF9_9DINO</name>
<dbReference type="AlphaFoldDB" id="A0AA36MQF9"/>
<proteinExistence type="predicted"/>
<organism evidence="1 2">
    <name type="scientific">Effrenium voratum</name>
    <dbReference type="NCBI Taxonomy" id="2562239"/>
    <lineage>
        <taxon>Eukaryota</taxon>
        <taxon>Sar</taxon>
        <taxon>Alveolata</taxon>
        <taxon>Dinophyceae</taxon>
        <taxon>Suessiales</taxon>
        <taxon>Symbiodiniaceae</taxon>
        <taxon>Effrenium</taxon>
    </lineage>
</organism>
<dbReference type="Proteomes" id="UP001178507">
    <property type="component" value="Unassembled WGS sequence"/>
</dbReference>
<evidence type="ECO:0000313" key="1">
    <source>
        <dbReference type="EMBL" id="CAJ1376258.1"/>
    </source>
</evidence>
<protein>
    <submittedName>
        <fullName evidence="1">Uncharacterized protein</fullName>
    </submittedName>
</protein>
<dbReference type="EMBL" id="CAUJNA010000376">
    <property type="protein sequence ID" value="CAJ1376258.1"/>
    <property type="molecule type" value="Genomic_DNA"/>
</dbReference>
<evidence type="ECO:0000313" key="2">
    <source>
        <dbReference type="Proteomes" id="UP001178507"/>
    </source>
</evidence>
<accession>A0AA36MQF9</accession>
<gene>
    <name evidence="1" type="ORF">EVOR1521_LOCUS5363</name>
</gene>
<comment type="caution">
    <text evidence="1">The sequence shown here is derived from an EMBL/GenBank/DDBJ whole genome shotgun (WGS) entry which is preliminary data.</text>
</comment>
<sequence>MWTPPLPFTPELKTQLEDSGIKLDQKSIEFFALFCGGHRGIFIAAMHWVKSMQNGEGWEFDRTVELVRCSYGNGDWTTGTEILAFVRQSRAVRINGRFNALEQIPREFAELLCKGATSIAKADVRRELTINGFVLPKHDRGIEGEFQKLDWNNAHMTYQVANPLLASYYRFVLAKECGLEVQLEPSNPQHCADLLLRALPYAFFAEVVCFSLSRKLLPHEVQYNQCFQAIWKKLNYRALEFHSSCTGEGKPDCAVQIEKETFVLEGVMHVRGQGQINQHLQRFNNMVNYKNAKHQGLYIIGNDSDKMLKTLKNTKAGKVQLIGLVPNIAHTAYTVHVKSEGIEGINTCNVDCDLVARRLVLKDDGKPELHSVQSLKSINLSPKAETSPLHLLCTALFCQPAKTEMVWVRELKEENGEYKLVGNALPTEPVPKNIGFLKEVIKEKAQLQPPAHTLTVYHLTEGTWEEEKKMSAALRPSTEETPYGYLVP</sequence>
<keyword evidence="2" id="KW-1185">Reference proteome</keyword>
<reference evidence="1" key="1">
    <citation type="submission" date="2023-08" db="EMBL/GenBank/DDBJ databases">
        <authorList>
            <person name="Chen Y."/>
            <person name="Shah S."/>
            <person name="Dougan E. K."/>
            <person name="Thang M."/>
            <person name="Chan C."/>
        </authorList>
    </citation>
    <scope>NUCLEOTIDE SEQUENCE</scope>
</reference>